<feature type="region of interest" description="Disordered" evidence="2">
    <location>
        <begin position="1"/>
        <end position="25"/>
    </location>
</feature>
<dbReference type="GO" id="GO:0005759">
    <property type="term" value="C:mitochondrial matrix"/>
    <property type="evidence" value="ECO:0007669"/>
    <property type="project" value="TreeGrafter"/>
</dbReference>
<dbReference type="FunCoup" id="A0A2G5DLT1">
    <property type="interactions" value="143"/>
</dbReference>
<sequence>MEEENENRRILNEVFGEDDDGEEKELEISKLDSTENPLKWEQIKEIKGLWLCKDFLSLEQQSSLLLAIQNEGWFTEDRRNQAMRFGDLPMWATKLASYIHEAVMLGDIESCDLNKEEAYPMPSHLLWREPLFDQLIVNVYQPGEGICAHVDLMRFEDGIAIVSLESSCVMHFTRVESDTCCIENRDKKEAPVLKIPILLTSGSLILMCGEARYLWKHEIDRKAGVQMWGGQEIDQQKRTSVTLRKLCQPE</sequence>
<dbReference type="InterPro" id="IPR037151">
    <property type="entry name" value="AlkB-like_sf"/>
</dbReference>
<dbReference type="EMBL" id="KZ305034">
    <property type="protein sequence ID" value="PIA44443.1"/>
    <property type="molecule type" value="Genomic_DNA"/>
</dbReference>
<comment type="similarity">
    <text evidence="1">Belongs to the alkB family.</text>
</comment>
<dbReference type="InterPro" id="IPR005123">
    <property type="entry name" value="Oxoglu/Fe-dep_dioxygenase_dom"/>
</dbReference>
<dbReference type="InterPro" id="IPR027450">
    <property type="entry name" value="AlkB-like"/>
</dbReference>
<name>A0A2G5DLT1_AQUCA</name>
<proteinExistence type="inferred from homology"/>
<feature type="domain" description="Fe2OG dioxygenase" evidence="3">
    <location>
        <begin position="131"/>
        <end position="249"/>
    </location>
</feature>
<evidence type="ECO:0000256" key="2">
    <source>
        <dbReference type="SAM" id="MobiDB-lite"/>
    </source>
</evidence>
<protein>
    <recommendedName>
        <fullName evidence="3">Fe2OG dioxygenase domain-containing protein</fullName>
    </recommendedName>
</protein>
<evidence type="ECO:0000256" key="1">
    <source>
        <dbReference type="ARBA" id="ARBA00007879"/>
    </source>
</evidence>
<dbReference type="Proteomes" id="UP000230069">
    <property type="component" value="Unassembled WGS sequence"/>
</dbReference>
<reference evidence="4 5" key="1">
    <citation type="submission" date="2017-09" db="EMBL/GenBank/DDBJ databases">
        <title>WGS assembly of Aquilegia coerulea Goldsmith.</title>
        <authorList>
            <person name="Hodges S."/>
            <person name="Kramer E."/>
            <person name="Nordborg M."/>
            <person name="Tomkins J."/>
            <person name="Borevitz J."/>
            <person name="Derieg N."/>
            <person name="Yan J."/>
            <person name="Mihaltcheva S."/>
            <person name="Hayes R.D."/>
            <person name="Rokhsar D."/>
        </authorList>
    </citation>
    <scope>NUCLEOTIDE SEQUENCE [LARGE SCALE GENOMIC DNA]</scope>
    <source>
        <strain evidence="5">cv. Goldsmith</strain>
    </source>
</reference>
<dbReference type="Gene3D" id="2.60.120.590">
    <property type="entry name" value="Alpha-ketoglutarate-dependent dioxygenase AlkB-like"/>
    <property type="match status" value="1"/>
</dbReference>
<dbReference type="Pfam" id="PF13532">
    <property type="entry name" value="2OG-FeII_Oxy_2"/>
    <property type="match status" value="1"/>
</dbReference>
<dbReference type="PANTHER" id="PTHR21052:SF0">
    <property type="entry name" value="ALPHA-KETOGLUTARATE-DEPENDENT DIOXYGENASE ALKB HOMOLOG 7, MITOCHONDRIAL"/>
    <property type="match status" value="1"/>
</dbReference>
<dbReference type="SUPFAM" id="SSF51197">
    <property type="entry name" value="Clavaminate synthase-like"/>
    <property type="match status" value="1"/>
</dbReference>
<dbReference type="GO" id="GO:0006974">
    <property type="term" value="P:DNA damage response"/>
    <property type="evidence" value="ECO:0007669"/>
    <property type="project" value="InterPro"/>
</dbReference>
<evidence type="ECO:0000313" key="5">
    <source>
        <dbReference type="Proteomes" id="UP000230069"/>
    </source>
</evidence>
<evidence type="ECO:0000313" key="4">
    <source>
        <dbReference type="EMBL" id="PIA44443.1"/>
    </source>
</evidence>
<dbReference type="InParanoid" id="A0A2G5DLT1"/>
<dbReference type="InterPro" id="IPR032870">
    <property type="entry name" value="ALKBH7-like"/>
</dbReference>
<dbReference type="AlphaFoldDB" id="A0A2G5DLT1"/>
<gene>
    <name evidence="4" type="ORF">AQUCO_01700203v1</name>
</gene>
<evidence type="ECO:0000259" key="3">
    <source>
        <dbReference type="PROSITE" id="PS51471"/>
    </source>
</evidence>
<feature type="compositionally biased region" description="Acidic residues" evidence="2">
    <location>
        <begin position="15"/>
        <end position="25"/>
    </location>
</feature>
<feature type="compositionally biased region" description="Basic and acidic residues" evidence="2">
    <location>
        <begin position="1"/>
        <end position="11"/>
    </location>
</feature>
<dbReference type="PANTHER" id="PTHR21052">
    <property type="entry name" value="SPERMATOGENESIS ASSOCIATED 11-RELATED"/>
    <property type="match status" value="1"/>
</dbReference>
<dbReference type="PROSITE" id="PS51471">
    <property type="entry name" value="FE2OG_OXY"/>
    <property type="match status" value="1"/>
</dbReference>
<keyword evidence="5" id="KW-1185">Reference proteome</keyword>
<accession>A0A2G5DLT1</accession>
<organism evidence="4 5">
    <name type="scientific">Aquilegia coerulea</name>
    <name type="common">Rocky mountain columbine</name>
    <dbReference type="NCBI Taxonomy" id="218851"/>
    <lineage>
        <taxon>Eukaryota</taxon>
        <taxon>Viridiplantae</taxon>
        <taxon>Streptophyta</taxon>
        <taxon>Embryophyta</taxon>
        <taxon>Tracheophyta</taxon>
        <taxon>Spermatophyta</taxon>
        <taxon>Magnoliopsida</taxon>
        <taxon>Ranunculales</taxon>
        <taxon>Ranunculaceae</taxon>
        <taxon>Thalictroideae</taxon>
        <taxon>Aquilegia</taxon>
    </lineage>
</organism>
<dbReference type="GO" id="GO:0006631">
    <property type="term" value="P:fatty acid metabolic process"/>
    <property type="evidence" value="ECO:0007669"/>
    <property type="project" value="TreeGrafter"/>
</dbReference>
<dbReference type="OrthoDB" id="412814at2759"/>